<dbReference type="STRING" id="1335309.GA0116948_101577"/>
<accession>A0A1C3ZW71</accession>
<dbReference type="Proteomes" id="UP000242818">
    <property type="component" value="Unassembled WGS sequence"/>
</dbReference>
<evidence type="ECO:0000313" key="2">
    <source>
        <dbReference type="Proteomes" id="UP000242818"/>
    </source>
</evidence>
<organism evidence="1 2">
    <name type="scientific">Chitinophaga costaii</name>
    <dbReference type="NCBI Taxonomy" id="1335309"/>
    <lineage>
        <taxon>Bacteria</taxon>
        <taxon>Pseudomonadati</taxon>
        <taxon>Bacteroidota</taxon>
        <taxon>Chitinophagia</taxon>
        <taxon>Chitinophagales</taxon>
        <taxon>Chitinophagaceae</taxon>
        <taxon>Chitinophaga</taxon>
    </lineage>
</organism>
<proteinExistence type="predicted"/>
<sequence length="169" mass="18538">MSLAHIQIDPYFLAKIFTQPIIPGERPATIMPTAPPTVALPPIKFLGENQKNIALLIDNPNEVYLNDELFNLLTNILNACKLGMQDVALINLHAYPGISLEALQKAVPMQQAVFFGIDPEMLALQGIALYQVNQAGGSSVLYSHDLSFIAQDKVMKGRLWTGLKQLLGL</sequence>
<protein>
    <submittedName>
        <fullName evidence="1">Uncharacterized protein</fullName>
    </submittedName>
</protein>
<dbReference type="OrthoDB" id="824384at2"/>
<name>A0A1C3ZW71_9BACT</name>
<keyword evidence="2" id="KW-1185">Reference proteome</keyword>
<gene>
    <name evidence="1" type="ORF">GA0116948_101577</name>
</gene>
<dbReference type="AlphaFoldDB" id="A0A1C3ZW71"/>
<evidence type="ECO:0000313" key="1">
    <source>
        <dbReference type="EMBL" id="SCB86545.1"/>
    </source>
</evidence>
<dbReference type="RefSeq" id="WP_089708762.1">
    <property type="nucleotide sequence ID" value="NZ_FMAR01000001.1"/>
</dbReference>
<dbReference type="EMBL" id="FMAR01000001">
    <property type="protein sequence ID" value="SCB86545.1"/>
    <property type="molecule type" value="Genomic_DNA"/>
</dbReference>
<reference evidence="1 2" key="1">
    <citation type="submission" date="2016-08" db="EMBL/GenBank/DDBJ databases">
        <authorList>
            <person name="Seilhamer J.J."/>
        </authorList>
    </citation>
    <scope>NUCLEOTIDE SEQUENCE [LARGE SCALE GENOMIC DNA]</scope>
    <source>
        <strain evidence="1 2">A37T2</strain>
    </source>
</reference>